<comment type="caution">
    <text evidence="2">The sequence shown here is derived from an EMBL/GenBank/DDBJ whole genome shotgun (WGS) entry which is preliminary data.</text>
</comment>
<dbReference type="AlphaFoldDB" id="A0A8J7CWH4"/>
<evidence type="ECO:0000313" key="2">
    <source>
        <dbReference type="EMBL" id="MBE1237486.1"/>
    </source>
</evidence>
<dbReference type="Proteomes" id="UP000631034">
    <property type="component" value="Unassembled WGS sequence"/>
</dbReference>
<dbReference type="EMBL" id="JACZHT010000005">
    <property type="protein sequence ID" value="MBE1237486.1"/>
    <property type="molecule type" value="Genomic_DNA"/>
</dbReference>
<protein>
    <submittedName>
        <fullName evidence="2">DUF2213 domain-containing protein</fullName>
    </submittedName>
</protein>
<reference evidence="2" key="1">
    <citation type="submission" date="2020-10" db="EMBL/GenBank/DDBJ databases">
        <title>Genome sequence of the unusual species of purple photosynthetic bacteria, Phaeovibrio sulfidiphilus DSM 23193, type strain.</title>
        <authorList>
            <person name="Kyndt J.A."/>
            <person name="Meyer T.E."/>
        </authorList>
    </citation>
    <scope>NUCLEOTIDE SEQUENCE</scope>
    <source>
        <strain evidence="2">DSM 23193</strain>
    </source>
</reference>
<dbReference type="Pfam" id="PF09979">
    <property type="entry name" value="DUF2213"/>
    <property type="match status" value="1"/>
</dbReference>
<feature type="compositionally biased region" description="Low complexity" evidence="1">
    <location>
        <begin position="209"/>
        <end position="221"/>
    </location>
</feature>
<organism evidence="2 3">
    <name type="scientific">Phaeovibrio sulfidiphilus</name>
    <dbReference type="NCBI Taxonomy" id="1220600"/>
    <lineage>
        <taxon>Bacteria</taxon>
        <taxon>Pseudomonadati</taxon>
        <taxon>Pseudomonadota</taxon>
        <taxon>Alphaproteobacteria</taxon>
        <taxon>Rhodospirillales</taxon>
        <taxon>Rhodospirillaceae</taxon>
        <taxon>Phaeovibrio</taxon>
    </lineage>
</organism>
<keyword evidence="3" id="KW-1185">Reference proteome</keyword>
<evidence type="ECO:0000256" key="1">
    <source>
        <dbReference type="SAM" id="MobiDB-lite"/>
    </source>
</evidence>
<accession>A0A8J7CWH4</accession>
<evidence type="ECO:0000313" key="3">
    <source>
        <dbReference type="Proteomes" id="UP000631034"/>
    </source>
</evidence>
<dbReference type="RefSeq" id="WP_192534495.1">
    <property type="nucleotide sequence ID" value="NZ_JACZHT010000005.1"/>
</dbReference>
<feature type="region of interest" description="Disordered" evidence="1">
    <location>
        <begin position="209"/>
        <end position="262"/>
    </location>
</feature>
<proteinExistence type="predicted"/>
<name>A0A8J7CWH4_9PROT</name>
<gene>
    <name evidence="2" type="ORF">IHV25_07475</name>
</gene>
<sequence length="429" mass="45216">MERFSLALDRAVPASGGARSGSGGAHTARSIDENGFLRIRDCPISKEAVNPYLGEEIPGWEDLGLDPGRVYRVYRPGRELAAAAASFEGLPLLLDHHPDSARHPQKEHRIGSVSGSVRFRAPYLLATLIVTDATAIRAIETGAARELSCAYAFDPVLRGGTFRGEPYEIVMTNIRGNHVALVAEGRAGPDVHVRDGSPFSVVNRCAPRSCAPSSSPASGGSHVTTFPTRALSDEPHIPDPGAAVPETDPDSASLSPPDGPDRAEAREKLALLLEALEESDPEMADALHDCLRILLGEADPDTGAAAAGTAGAGPDLAPAGVPSLAQDARRLRRATLRHAARLIEAARKVRPILGDIENPLALDDASTLYRRALEASGIDPRAHPRTAYAGMVDVLLSAGAGRSLSDVFTPAPDPSSFEGPFAHLGNIRR</sequence>
<dbReference type="InterPro" id="IPR016913">
    <property type="entry name" value="UCP029215"/>
</dbReference>